<reference evidence="2 3" key="1">
    <citation type="submission" date="2018-06" db="EMBL/GenBank/DDBJ databases">
        <title>Lujinxingia sediminis gen. nov. sp. nov., a new facultative anaerobic member of the class Deltaproteobacteria, and proposal of Lujinxingaceae fam. nov.</title>
        <authorList>
            <person name="Guo L.-Y."/>
            <person name="Li C.-M."/>
            <person name="Wang S."/>
            <person name="Du Z.-J."/>
        </authorList>
    </citation>
    <scope>NUCLEOTIDE SEQUENCE [LARGE SCALE GENOMIC DNA]</scope>
    <source>
        <strain evidence="2 3">FA350</strain>
    </source>
</reference>
<keyword evidence="3" id="KW-1185">Reference proteome</keyword>
<dbReference type="PANTHER" id="PTHR41259:SF1">
    <property type="entry name" value="DOUBLE-STRAND BREAK REPAIR RAD50 ATPASE, PUTATIVE-RELATED"/>
    <property type="match status" value="1"/>
</dbReference>
<dbReference type="RefSeq" id="WP_111334986.1">
    <property type="nucleotide sequence ID" value="NZ_CP030032.1"/>
</dbReference>
<dbReference type="AlphaFoldDB" id="A0A2Z4FME2"/>
<dbReference type="Gene3D" id="3.40.50.300">
    <property type="entry name" value="P-loop containing nucleotide triphosphate hydrolases"/>
    <property type="match status" value="2"/>
</dbReference>
<dbReference type="SUPFAM" id="SSF52540">
    <property type="entry name" value="P-loop containing nucleoside triphosphate hydrolases"/>
    <property type="match status" value="1"/>
</dbReference>
<evidence type="ECO:0000313" key="2">
    <source>
        <dbReference type="EMBL" id="AWV89926.1"/>
    </source>
</evidence>
<gene>
    <name evidence="2" type="ORF">DN745_11485</name>
</gene>
<dbReference type="InterPro" id="IPR027417">
    <property type="entry name" value="P-loop_NTPase"/>
</dbReference>
<organism evidence="2 3">
    <name type="scientific">Bradymonas sediminis</name>
    <dbReference type="NCBI Taxonomy" id="1548548"/>
    <lineage>
        <taxon>Bacteria</taxon>
        <taxon>Deltaproteobacteria</taxon>
        <taxon>Bradymonadales</taxon>
        <taxon>Bradymonadaceae</taxon>
        <taxon>Bradymonas</taxon>
    </lineage>
</organism>
<dbReference type="InterPro" id="IPR038729">
    <property type="entry name" value="Rad50/SbcC_AAA"/>
</dbReference>
<name>A0A2Z4FME2_9DELT</name>
<dbReference type="GO" id="GO:0016887">
    <property type="term" value="F:ATP hydrolysis activity"/>
    <property type="evidence" value="ECO:0007669"/>
    <property type="project" value="InterPro"/>
</dbReference>
<feature type="domain" description="Rad50/SbcC-type AAA" evidence="1">
    <location>
        <begin position="30"/>
        <end position="95"/>
    </location>
</feature>
<accession>A0A2Z4FME2</accession>
<dbReference type="EMBL" id="CP030032">
    <property type="protein sequence ID" value="AWV89926.1"/>
    <property type="molecule type" value="Genomic_DNA"/>
</dbReference>
<proteinExistence type="predicted"/>
<dbReference type="GO" id="GO:0006302">
    <property type="term" value="P:double-strand break repair"/>
    <property type="evidence" value="ECO:0007669"/>
    <property type="project" value="InterPro"/>
</dbReference>
<protein>
    <recommendedName>
        <fullName evidence="1">Rad50/SbcC-type AAA domain-containing protein</fullName>
    </recommendedName>
</protein>
<dbReference type="PANTHER" id="PTHR41259">
    <property type="entry name" value="DOUBLE-STRAND BREAK REPAIR RAD50 ATPASE, PUTATIVE-RELATED"/>
    <property type="match status" value="1"/>
</dbReference>
<dbReference type="OrthoDB" id="9764467at2"/>
<evidence type="ECO:0000313" key="3">
    <source>
        <dbReference type="Proteomes" id="UP000249799"/>
    </source>
</evidence>
<dbReference type="Proteomes" id="UP000249799">
    <property type="component" value="Chromosome"/>
</dbReference>
<evidence type="ECO:0000259" key="1">
    <source>
        <dbReference type="Pfam" id="PF13476"/>
    </source>
</evidence>
<dbReference type="Pfam" id="PF13476">
    <property type="entry name" value="AAA_23"/>
    <property type="match status" value="1"/>
</dbReference>
<dbReference type="KEGG" id="bsed:DN745_11485"/>
<sequence length="1227" mass="133984">MTEALGTRIPGQSEHAPGLVFEKIAIYRARSFRSSRFEINGLCAGINIIYGPNAAGKTTLAQAIMTLLWPQDPTLGRAEVAGQFRLAGADWRVDFDAGRVRYQLNGRDRGHGPGLAPQESRDRYYLGLRDLLDGKDEGFAAFIARESAGGYDVAAAASALGYSYSKRANNRKVEKVRARLGEAQDAQDELRREAGRLSELRRRLAVADAAQQRIALLRVAVEFGEAEALSVAARERLLVFPEAMAQVRGDEAERLDALRARVREADAAEDSTMRRYNALSERVAKSPLSRPTLEAADVEAKILDSVVPTLDGYLREIERVASERAAAQAEVIEAQAKADEAWRLISATVEPSSLDTISAEDLRAFSDLARRFDRVAGEVWAYKKLRGILTGANGADAARLESLRDAARQLRAWLRGRGDGSQGPATQDARKWAQVGRIVSLIATILAAIACIVWVYGGHSAWPVLLVAALIFGGLFGAASRVLSSLRAQDRGALEQRRQRETHRRAFERSGLAAPEAWGPDAVEQRLDEIEQLIASATNDVEKASRWSQEMEAFQATEQKQRALHQERDALAARVGLNLDLHFGGQYILGFGDEAAELAWLISHIEAWQRARMQASASAAVFGQKSASFEQNLEDFHAAIRPYLPAEVADAPDLASAQAQTRALEKGARALGQDLRERKNMQDALIEQRERRSQALDESKVLLARLQLIAESGAAPDINDADMGRAIDALCAQRADYEAAREESLAAHARLRNVRTRLEAQPGYAPDLLEGGPGRLAQEIVELSGPAAQRDAVMSQIARIEARVEDAKKSTALEQRRADYHAALDALAEDLAANSRSVAGAVLSDFLQRETRDATRPAVFRRARELFARITHGRYRLDLDEGEGAQFRAFDMLNEVGQSLDELSSGTRVQLLLAVRVAFVEQLERGAKLPLVLDETLANSDDARARAIIDALVQIAADGRQIFYLTAQKDEVEKWRQVGAAGAVACEFIDLGAITGAPDFRAEPVAGRDDGAPNAPAFEKIEVPSAEGLSHPQYKDVLNIRGALNPMTPIGHTHLWYLTSDPRELEQMLRADIVRWGALKNLQRSGALAAVGVSAASYTRIEARAKALGAYFEAWSVGRGKRVTRADLEDSGAVSDNFIDAVAELNENYGGDATKLLEGLIAGEIKRFQSAKRLELAEYFEAQGILDAREPLSEAERWTRVLAAVAPEIAAGVLDAGSIRETLARAL</sequence>